<evidence type="ECO:0000256" key="1">
    <source>
        <dbReference type="ARBA" id="ARBA00023015"/>
    </source>
</evidence>
<dbReference type="InterPro" id="IPR014710">
    <property type="entry name" value="RmlC-like_jellyroll"/>
</dbReference>
<dbReference type="GO" id="GO:0005829">
    <property type="term" value="C:cytosol"/>
    <property type="evidence" value="ECO:0007669"/>
    <property type="project" value="TreeGrafter"/>
</dbReference>
<accession>I0WDQ9</accession>
<dbReference type="SUPFAM" id="SSF46785">
    <property type="entry name" value="Winged helix' DNA-binding domain"/>
    <property type="match status" value="1"/>
</dbReference>
<feature type="domain" description="Cyclic nucleotide-binding" evidence="4">
    <location>
        <begin position="14"/>
        <end position="111"/>
    </location>
</feature>
<evidence type="ECO:0000313" key="6">
    <source>
        <dbReference type="EMBL" id="EID74525.1"/>
    </source>
</evidence>
<dbReference type="Gene3D" id="2.60.120.10">
    <property type="entry name" value="Jelly Rolls"/>
    <property type="match status" value="1"/>
</dbReference>
<name>I0WDQ9_9FLAO</name>
<dbReference type="InterPro" id="IPR050397">
    <property type="entry name" value="Env_Response_Regulators"/>
</dbReference>
<dbReference type="Gene3D" id="1.10.10.10">
    <property type="entry name" value="Winged helix-like DNA-binding domain superfamily/Winged helix DNA-binding domain"/>
    <property type="match status" value="1"/>
</dbReference>
<evidence type="ECO:0000259" key="4">
    <source>
        <dbReference type="PROSITE" id="PS50042"/>
    </source>
</evidence>
<keyword evidence="3" id="KW-0804">Transcription</keyword>
<dbReference type="InterPro" id="IPR000595">
    <property type="entry name" value="cNMP-bd_dom"/>
</dbReference>
<dbReference type="PANTHER" id="PTHR24567:SF58">
    <property type="entry name" value="CYCLIC AMP-BINDING REGULATORY PROTEIN"/>
    <property type="match status" value="1"/>
</dbReference>
<evidence type="ECO:0000256" key="3">
    <source>
        <dbReference type="ARBA" id="ARBA00023163"/>
    </source>
</evidence>
<evidence type="ECO:0000259" key="5">
    <source>
        <dbReference type="PROSITE" id="PS51063"/>
    </source>
</evidence>
<sequence length="228" mass="25434">MSKCEQCIVRQFSSIKAMTKDELLRISECKSSQIIRKGEVIFEEGEYLNGVFCVKDGVCKLTKLSSNGKSQIVRFIKKGDILGQRSVISEEAVNLSAVAVEDMMVCFIPKDEILTAFRSNPNFSVEVVRDVCHDLKEANNTIVDMAQKTVKQRLADALLYLDDNFGTDSEGFLKVHLSREELGNMVGTATESLIRMLSDFGKQGLINMDGKRIKLSNVPKLKRLSEGV</sequence>
<dbReference type="PRINTS" id="PR00034">
    <property type="entry name" value="HTHCRP"/>
</dbReference>
<dbReference type="InterPro" id="IPR012318">
    <property type="entry name" value="HTH_CRP"/>
</dbReference>
<organism evidence="6 7">
    <name type="scientific">Imtechella halotolerans K1</name>
    <dbReference type="NCBI Taxonomy" id="946077"/>
    <lineage>
        <taxon>Bacteria</taxon>
        <taxon>Pseudomonadati</taxon>
        <taxon>Bacteroidota</taxon>
        <taxon>Flavobacteriia</taxon>
        <taxon>Flavobacteriales</taxon>
        <taxon>Flavobacteriaceae</taxon>
        <taxon>Imtechella</taxon>
    </lineage>
</organism>
<dbReference type="SUPFAM" id="SSF51206">
    <property type="entry name" value="cAMP-binding domain-like"/>
    <property type="match status" value="1"/>
</dbReference>
<dbReference type="GO" id="GO:0003677">
    <property type="term" value="F:DNA binding"/>
    <property type="evidence" value="ECO:0007669"/>
    <property type="project" value="UniProtKB-KW"/>
</dbReference>
<dbReference type="InterPro" id="IPR036390">
    <property type="entry name" value="WH_DNA-bd_sf"/>
</dbReference>
<dbReference type="Proteomes" id="UP000005938">
    <property type="component" value="Unassembled WGS sequence"/>
</dbReference>
<reference evidence="6 7" key="1">
    <citation type="journal article" date="2012" name="J. Bacteriol.">
        <title>Genome Sequence of the Halotolerant Bacterium Imtechella halotolerans K1T.</title>
        <authorList>
            <person name="Kumar S."/>
            <person name="Vikram S."/>
            <person name="Subramanian S."/>
            <person name="Raghava G.P."/>
            <person name="Pinnaka A.K."/>
        </authorList>
    </citation>
    <scope>NUCLEOTIDE SEQUENCE [LARGE SCALE GENOMIC DNA]</scope>
    <source>
        <strain evidence="6 7">K1</strain>
    </source>
</reference>
<dbReference type="PROSITE" id="PS50042">
    <property type="entry name" value="CNMP_BINDING_3"/>
    <property type="match status" value="1"/>
</dbReference>
<keyword evidence="1" id="KW-0805">Transcription regulation</keyword>
<dbReference type="OrthoDB" id="9127033at2"/>
<dbReference type="RefSeq" id="WP_008239422.1">
    <property type="nucleotide sequence ID" value="NZ_AJJU01000010.1"/>
</dbReference>
<dbReference type="InterPro" id="IPR018490">
    <property type="entry name" value="cNMP-bd_dom_sf"/>
</dbReference>
<dbReference type="SMART" id="SM00419">
    <property type="entry name" value="HTH_CRP"/>
    <property type="match status" value="1"/>
</dbReference>
<feature type="domain" description="HTH crp-type" evidence="5">
    <location>
        <begin position="148"/>
        <end position="219"/>
    </location>
</feature>
<gene>
    <name evidence="6" type="ORF">W5A_08342</name>
</gene>
<dbReference type="STRING" id="946077.W5A_08342"/>
<comment type="caution">
    <text evidence="6">The sequence shown here is derived from an EMBL/GenBank/DDBJ whole genome shotgun (WGS) entry which is preliminary data.</text>
</comment>
<dbReference type="InterPro" id="IPR036388">
    <property type="entry name" value="WH-like_DNA-bd_sf"/>
</dbReference>
<dbReference type="PANTHER" id="PTHR24567">
    <property type="entry name" value="CRP FAMILY TRANSCRIPTIONAL REGULATORY PROTEIN"/>
    <property type="match status" value="1"/>
</dbReference>
<dbReference type="GO" id="GO:0003700">
    <property type="term" value="F:DNA-binding transcription factor activity"/>
    <property type="evidence" value="ECO:0007669"/>
    <property type="project" value="TreeGrafter"/>
</dbReference>
<dbReference type="AlphaFoldDB" id="I0WDQ9"/>
<proteinExistence type="predicted"/>
<dbReference type="CDD" id="cd00038">
    <property type="entry name" value="CAP_ED"/>
    <property type="match status" value="1"/>
</dbReference>
<dbReference type="SMART" id="SM00100">
    <property type="entry name" value="cNMP"/>
    <property type="match status" value="1"/>
</dbReference>
<dbReference type="EMBL" id="AJJU01000010">
    <property type="protein sequence ID" value="EID74525.1"/>
    <property type="molecule type" value="Genomic_DNA"/>
</dbReference>
<protein>
    <submittedName>
        <fullName evidence="6">Crp/Fnr family transcriptional regulator</fullName>
    </submittedName>
</protein>
<dbReference type="eggNOG" id="COG0664">
    <property type="taxonomic scope" value="Bacteria"/>
</dbReference>
<dbReference type="Pfam" id="PF00027">
    <property type="entry name" value="cNMP_binding"/>
    <property type="match status" value="1"/>
</dbReference>
<evidence type="ECO:0000256" key="2">
    <source>
        <dbReference type="ARBA" id="ARBA00023125"/>
    </source>
</evidence>
<evidence type="ECO:0000313" key="7">
    <source>
        <dbReference type="Proteomes" id="UP000005938"/>
    </source>
</evidence>
<keyword evidence="7" id="KW-1185">Reference proteome</keyword>
<dbReference type="PATRIC" id="fig|946077.3.peg.1692"/>
<dbReference type="PROSITE" id="PS51063">
    <property type="entry name" value="HTH_CRP_2"/>
    <property type="match status" value="1"/>
</dbReference>
<keyword evidence="2" id="KW-0238">DNA-binding</keyword>
<dbReference type="Pfam" id="PF13545">
    <property type="entry name" value="HTH_Crp_2"/>
    <property type="match status" value="1"/>
</dbReference>